<reference evidence="7 8" key="1">
    <citation type="submission" date="2018-06" db="EMBL/GenBank/DDBJ databases">
        <title>Genome conservation of Clostridium tetani.</title>
        <authorList>
            <person name="Bruggemann H."/>
            <person name="Popoff M.R."/>
        </authorList>
    </citation>
    <scope>NUCLEOTIDE SEQUENCE [LARGE SCALE GENOMIC DNA]</scope>
    <source>
        <strain evidence="7 8">63.05</strain>
    </source>
</reference>
<protein>
    <submittedName>
        <fullName evidence="7">Serine/threonine protein phosphatase</fullName>
    </submittedName>
</protein>
<evidence type="ECO:0000256" key="4">
    <source>
        <dbReference type="ARBA" id="ARBA00023136"/>
    </source>
</evidence>
<dbReference type="InterPro" id="IPR029052">
    <property type="entry name" value="Metallo-depent_PP-like"/>
</dbReference>
<dbReference type="InterPro" id="IPR004843">
    <property type="entry name" value="Calcineurin-like_PHP"/>
</dbReference>
<keyword evidence="5" id="KW-0464">Manganese</keyword>
<sequence length="311" mass="36573">MYVSSKLNHLYKTSRKLSFDDNSKIVFMSDCHRGDGSWKDNLAPNRNIYFSALQYYYNNGFTYIELGDGDELWENRNFINIWNAHEEIFKLLYKFHIDKRLYLIFGNHDIIKKDKKYMYKNGLSISRHSHYKNLLHGKLLFDSIDVHEGLVLKHIPSNSKILLIHGHQGDLINDRFWKLSRFAVRYIWSILEGSFGFKDPTSPAKNYSKKNFVEKQIIKWAKDNRCVIIAGHTHKPYFPMPNEVPYFNDGSCVHPYSVTSIEIEFDKICLVKWSISANSNGALFADRKIIKGPEKLMDYFNFNKKKVAFLD</sequence>
<evidence type="ECO:0000256" key="5">
    <source>
        <dbReference type="ARBA" id="ARBA00023211"/>
    </source>
</evidence>
<evidence type="ECO:0000256" key="2">
    <source>
        <dbReference type="ARBA" id="ARBA00022519"/>
    </source>
</evidence>
<dbReference type="SUPFAM" id="SSF56300">
    <property type="entry name" value="Metallo-dependent phosphatases"/>
    <property type="match status" value="1"/>
</dbReference>
<keyword evidence="3" id="KW-0479">Metal-binding</keyword>
<dbReference type="EMBL" id="QMAU01000048">
    <property type="protein sequence ID" value="RXI52837.1"/>
    <property type="molecule type" value="Genomic_DNA"/>
</dbReference>
<dbReference type="PANTHER" id="PTHR34990:SF2">
    <property type="entry name" value="BLL8164 PROTEIN"/>
    <property type="match status" value="1"/>
</dbReference>
<dbReference type="Proteomes" id="UP000290273">
    <property type="component" value="Unassembled WGS sequence"/>
</dbReference>
<name>A0ABY0EQ30_CLOTA</name>
<dbReference type="PANTHER" id="PTHR34990">
    <property type="entry name" value="UDP-2,3-DIACYLGLUCOSAMINE HYDROLASE-RELATED"/>
    <property type="match status" value="1"/>
</dbReference>
<feature type="domain" description="Calcineurin-like phosphoesterase" evidence="6">
    <location>
        <begin position="24"/>
        <end position="236"/>
    </location>
</feature>
<proteinExistence type="predicted"/>
<evidence type="ECO:0000256" key="3">
    <source>
        <dbReference type="ARBA" id="ARBA00022723"/>
    </source>
</evidence>
<keyword evidence="4" id="KW-0472">Membrane</keyword>
<gene>
    <name evidence="7" type="ORF">DP131_11825</name>
</gene>
<keyword evidence="2" id="KW-0997">Cell inner membrane</keyword>
<evidence type="ECO:0000256" key="1">
    <source>
        <dbReference type="ARBA" id="ARBA00022475"/>
    </source>
</evidence>
<dbReference type="RefSeq" id="WP_039261462.1">
    <property type="nucleotide sequence ID" value="NZ_JSWD01000075.1"/>
</dbReference>
<dbReference type="Pfam" id="PF00149">
    <property type="entry name" value="Metallophos"/>
    <property type="match status" value="1"/>
</dbReference>
<accession>A0ABY0EQ30</accession>
<evidence type="ECO:0000313" key="7">
    <source>
        <dbReference type="EMBL" id="RXI52837.1"/>
    </source>
</evidence>
<dbReference type="Gene3D" id="3.60.21.10">
    <property type="match status" value="1"/>
</dbReference>
<dbReference type="InterPro" id="IPR043461">
    <property type="entry name" value="LpxH-like"/>
</dbReference>
<evidence type="ECO:0000259" key="6">
    <source>
        <dbReference type="Pfam" id="PF00149"/>
    </source>
</evidence>
<evidence type="ECO:0000313" key="8">
    <source>
        <dbReference type="Proteomes" id="UP000290273"/>
    </source>
</evidence>
<organism evidence="7 8">
    <name type="scientific">Clostridium tetani</name>
    <dbReference type="NCBI Taxonomy" id="1513"/>
    <lineage>
        <taxon>Bacteria</taxon>
        <taxon>Bacillati</taxon>
        <taxon>Bacillota</taxon>
        <taxon>Clostridia</taxon>
        <taxon>Eubacteriales</taxon>
        <taxon>Clostridiaceae</taxon>
        <taxon>Clostridium</taxon>
    </lineage>
</organism>
<comment type="caution">
    <text evidence="7">The sequence shown here is derived from an EMBL/GenBank/DDBJ whole genome shotgun (WGS) entry which is preliminary data.</text>
</comment>
<keyword evidence="1" id="KW-1003">Cell membrane</keyword>